<comment type="caution">
    <text evidence="9">The sequence shown here is derived from an EMBL/GenBank/DDBJ whole genome shotgun (WGS) entry which is preliminary data.</text>
</comment>
<dbReference type="InterPro" id="IPR029351">
    <property type="entry name" value="GAD_dom"/>
</dbReference>
<dbReference type="CDD" id="cd04317">
    <property type="entry name" value="EcAspRS_like_N"/>
    <property type="match status" value="1"/>
</dbReference>
<dbReference type="CDD" id="cd00777">
    <property type="entry name" value="AspRS_core"/>
    <property type="match status" value="1"/>
</dbReference>
<dbReference type="PROSITE" id="PS50862">
    <property type="entry name" value="AA_TRNA_LIGASE_II"/>
    <property type="match status" value="1"/>
</dbReference>
<dbReference type="PANTHER" id="PTHR22594:SF5">
    <property type="entry name" value="ASPARTATE--TRNA LIGASE, MITOCHONDRIAL"/>
    <property type="match status" value="1"/>
</dbReference>
<dbReference type="HAMAP" id="MF_00044">
    <property type="entry name" value="Asp_tRNA_synth_type1"/>
    <property type="match status" value="1"/>
</dbReference>
<dbReference type="GO" id="GO:0005524">
    <property type="term" value="F:ATP binding"/>
    <property type="evidence" value="ECO:0007669"/>
    <property type="project" value="UniProtKB-UniRule"/>
</dbReference>
<dbReference type="GO" id="GO:0004815">
    <property type="term" value="F:aspartate-tRNA ligase activity"/>
    <property type="evidence" value="ECO:0007669"/>
    <property type="project" value="UniProtKB-UniRule"/>
</dbReference>
<dbReference type="GO" id="GO:0005737">
    <property type="term" value="C:cytoplasm"/>
    <property type="evidence" value="ECO:0007669"/>
    <property type="project" value="UniProtKB-SubCell"/>
</dbReference>
<accession>A0A0D8HLT9</accession>
<comment type="subcellular location">
    <subcellularLocation>
        <location evidence="7">Cytoplasm</location>
    </subcellularLocation>
</comment>
<dbReference type="GO" id="GO:0006422">
    <property type="term" value="P:aspartyl-tRNA aminoacylation"/>
    <property type="evidence" value="ECO:0007669"/>
    <property type="project" value="UniProtKB-UniRule"/>
</dbReference>
<dbReference type="NCBIfam" id="NF001750">
    <property type="entry name" value="PRK00476.1"/>
    <property type="match status" value="1"/>
</dbReference>
<evidence type="ECO:0000256" key="3">
    <source>
        <dbReference type="ARBA" id="ARBA00022741"/>
    </source>
</evidence>
<evidence type="ECO:0000256" key="4">
    <source>
        <dbReference type="ARBA" id="ARBA00022840"/>
    </source>
</evidence>
<dbReference type="AlphaFoldDB" id="A0A0D8HLT9"/>
<keyword evidence="2 7" id="KW-0436">Ligase</keyword>
<feature type="binding site" evidence="7">
    <location>
        <position position="227"/>
    </location>
    <ligand>
        <name>ATP</name>
        <dbReference type="ChEBI" id="CHEBI:30616"/>
    </ligand>
</feature>
<dbReference type="RefSeq" id="WP_052604149.1">
    <property type="nucleotide sequence ID" value="NZ_JXYS01000007.1"/>
</dbReference>
<dbReference type="Pfam" id="PF00152">
    <property type="entry name" value="tRNA-synt_2"/>
    <property type="match status" value="1"/>
</dbReference>
<dbReference type="NCBIfam" id="TIGR00459">
    <property type="entry name" value="aspS_bact"/>
    <property type="match status" value="1"/>
</dbReference>
<feature type="binding site" evidence="7">
    <location>
        <position position="172"/>
    </location>
    <ligand>
        <name>L-aspartate</name>
        <dbReference type="ChEBI" id="CHEBI:29991"/>
    </ligand>
</feature>
<comment type="similarity">
    <text evidence="1 7">Belongs to the class-II aminoacyl-tRNA synthetase family. Type 1 subfamily.</text>
</comment>
<evidence type="ECO:0000313" key="9">
    <source>
        <dbReference type="EMBL" id="KJF18727.1"/>
    </source>
</evidence>
<feature type="site" description="Important for tRNA non-discrimination" evidence="7">
    <location>
        <position position="80"/>
    </location>
</feature>
<protein>
    <recommendedName>
        <fullName evidence="7">Aspartate--tRNA(Asp/Asn) ligase</fullName>
        <ecNumber evidence="7">6.1.1.23</ecNumber>
    </recommendedName>
    <alternativeName>
        <fullName evidence="7">Aspartyl-tRNA synthetase</fullName>
        <shortName evidence="7">AspRS</shortName>
    </alternativeName>
    <alternativeName>
        <fullName evidence="7">Non-discriminating aspartyl-tRNA synthetase</fullName>
        <shortName evidence="7">ND-AspRS</shortName>
    </alternativeName>
</protein>
<keyword evidence="7" id="KW-0963">Cytoplasm</keyword>
<dbReference type="EC" id="6.1.1.23" evidence="7"/>
<dbReference type="Gene3D" id="2.40.50.140">
    <property type="entry name" value="Nucleic acid-binding proteins"/>
    <property type="match status" value="1"/>
</dbReference>
<dbReference type="InterPro" id="IPR047089">
    <property type="entry name" value="Asp-tRNA-ligase_1_N"/>
</dbReference>
<comment type="function">
    <text evidence="7">Aspartyl-tRNA synthetase with relaxed tRNA specificity since it is able to aspartylate not only its cognate tRNA(Asp) but also tRNA(Asn). Reaction proceeds in two steps: L-aspartate is first activated by ATP to form Asp-AMP and then transferred to the acceptor end of tRNA(Asp/Asn).</text>
</comment>
<keyword evidence="3 7" id="KW-0547">Nucleotide-binding</keyword>
<dbReference type="InterPro" id="IPR012340">
    <property type="entry name" value="NA-bd_OB-fold"/>
</dbReference>
<feature type="binding site" evidence="7">
    <location>
        <position position="218"/>
    </location>
    <ligand>
        <name>L-aspartate</name>
        <dbReference type="ChEBI" id="CHEBI:29991"/>
    </ligand>
</feature>
<dbReference type="InterPro" id="IPR004115">
    <property type="entry name" value="GAD-like_sf"/>
</dbReference>
<dbReference type="Proteomes" id="UP000032360">
    <property type="component" value="Unassembled WGS sequence"/>
</dbReference>
<comment type="subunit">
    <text evidence="7">Homodimer.</text>
</comment>
<dbReference type="Gene3D" id="3.30.1360.30">
    <property type="entry name" value="GAD-like domain"/>
    <property type="match status" value="1"/>
</dbReference>
<keyword evidence="5 7" id="KW-0648">Protein biosynthesis</keyword>
<evidence type="ECO:0000256" key="7">
    <source>
        <dbReference type="HAMAP-Rule" id="MF_00044"/>
    </source>
</evidence>
<comment type="catalytic activity">
    <reaction evidence="7">
        <text>tRNA(Asx) + L-aspartate + ATP = L-aspartyl-tRNA(Asx) + AMP + diphosphate</text>
        <dbReference type="Rhea" id="RHEA:18349"/>
        <dbReference type="Rhea" id="RHEA-COMP:9710"/>
        <dbReference type="Rhea" id="RHEA-COMP:9711"/>
        <dbReference type="ChEBI" id="CHEBI:29991"/>
        <dbReference type="ChEBI" id="CHEBI:30616"/>
        <dbReference type="ChEBI" id="CHEBI:33019"/>
        <dbReference type="ChEBI" id="CHEBI:78442"/>
        <dbReference type="ChEBI" id="CHEBI:78516"/>
        <dbReference type="ChEBI" id="CHEBI:456215"/>
        <dbReference type="EC" id="6.1.1.23"/>
    </reaction>
</comment>
<evidence type="ECO:0000256" key="2">
    <source>
        <dbReference type="ARBA" id="ARBA00022598"/>
    </source>
</evidence>
<sequence length="586" mass="65298">MGQAVGLRSLYCGQVSASEIGNSVTLCGWVQRIRDHGEHLSFIDLRDHTGIVQVTTDRITDIKPEYVIRVSGTVAPRPEGTENENLSTGTIEIRDVEIEVLSQAAPIPFALDDRGDVEEITRLRFRYLDIRREKMQRNLRVRAKVNSAIRRSLEDQGFTEVETPMLWTPTPEGAREFLVPSRLQPGSFYVLPQSPQIAKQLLMVGGFDRYYQIARCMRDEDLRADRQFEFTQLDLEASFITQDEIHEFVSSTMREIVSLTRGTEIGDFPKMTWREAMDSYGVDKPDMRFGSKLVDLTDILGSSGIRAFSAECVKGIKAPISEMPSRSKLDALIAKAKSLGAGGLAYFKVIQEGDNLAFESPLAKFLDEKLTAQIIEKLDLVAGDLALIVADKWEKAVEVLGAIRLELGRNGLNHDDLKFVWIVDFPLFEGLDDNGRPISAHHPFTMPHNDDFGLLDSDPLSTRSQSYDLVLNGWELGSGSIRIHRSEIQSKIFEIIGISEEEAHSRFGFLLEAFKYGAPPHGGFAFGIDRIAAIMAGEENIREVIAFPKTQSGQDPMTNAPKPVSQKILDTVGLRTLPKASKPGSN</sequence>
<dbReference type="SUPFAM" id="SSF55261">
    <property type="entry name" value="GAD domain-like"/>
    <property type="match status" value="1"/>
</dbReference>
<feature type="binding site" evidence="7">
    <location>
        <begin position="218"/>
        <end position="220"/>
    </location>
    <ligand>
        <name>ATP</name>
        <dbReference type="ChEBI" id="CHEBI:30616"/>
    </ligand>
</feature>
<proteinExistence type="inferred from homology"/>
<keyword evidence="6 7" id="KW-0030">Aminoacyl-tRNA synthetase</keyword>
<feature type="domain" description="Aminoacyl-transfer RNA synthetases class-II family profile" evidence="8">
    <location>
        <begin position="139"/>
        <end position="548"/>
    </location>
</feature>
<gene>
    <name evidence="7 9" type="primary">aspS</name>
    <name evidence="9" type="ORF">AXFE_03360</name>
</gene>
<dbReference type="OrthoDB" id="9802326at2"/>
<feature type="binding site" evidence="7">
    <location>
        <position position="482"/>
    </location>
    <ligand>
        <name>L-aspartate</name>
        <dbReference type="ChEBI" id="CHEBI:29991"/>
    </ligand>
</feature>
<dbReference type="InterPro" id="IPR006195">
    <property type="entry name" value="aa-tRNA-synth_II"/>
</dbReference>
<name>A0A0D8HLT9_9ACTN</name>
<feature type="region of interest" description="Aspartate" evidence="7">
    <location>
        <begin position="196"/>
        <end position="199"/>
    </location>
</feature>
<dbReference type="PANTHER" id="PTHR22594">
    <property type="entry name" value="ASPARTYL/LYSYL-TRNA SYNTHETASE"/>
    <property type="match status" value="1"/>
</dbReference>
<dbReference type="SUPFAM" id="SSF50249">
    <property type="entry name" value="Nucleic acid-binding proteins"/>
    <property type="match status" value="1"/>
</dbReference>
<dbReference type="PATRIC" id="fig|1280514.3.peg.465"/>
<dbReference type="InterPro" id="IPR004365">
    <property type="entry name" value="NA-bd_OB_tRNA"/>
</dbReference>
<dbReference type="Gene3D" id="3.30.930.10">
    <property type="entry name" value="Bira Bifunctional Protein, Domain 2"/>
    <property type="match status" value="1"/>
</dbReference>
<reference evidence="9 10" key="1">
    <citation type="submission" date="2015-01" db="EMBL/GenBank/DDBJ databases">
        <title>Draft genome of the acidophilic iron oxidizer Acidithrix ferrooxidans strain Py-F3.</title>
        <authorList>
            <person name="Poehlein A."/>
            <person name="Eisen S."/>
            <person name="Schloemann M."/>
            <person name="Johnson B.D."/>
            <person name="Daniel R."/>
            <person name="Muehling M."/>
        </authorList>
    </citation>
    <scope>NUCLEOTIDE SEQUENCE [LARGE SCALE GENOMIC DNA]</scope>
    <source>
        <strain evidence="9 10">Py-F3</strain>
    </source>
</reference>
<evidence type="ECO:0000256" key="6">
    <source>
        <dbReference type="ARBA" id="ARBA00023146"/>
    </source>
</evidence>
<dbReference type="InterPro" id="IPR004364">
    <property type="entry name" value="Aa-tRNA-synt_II"/>
</dbReference>
<evidence type="ECO:0000259" key="8">
    <source>
        <dbReference type="PROSITE" id="PS50862"/>
    </source>
</evidence>
<feature type="binding site" evidence="7">
    <location>
        <begin position="527"/>
        <end position="530"/>
    </location>
    <ligand>
        <name>ATP</name>
        <dbReference type="ChEBI" id="CHEBI:30616"/>
    </ligand>
</feature>
<dbReference type="InterPro" id="IPR047090">
    <property type="entry name" value="AspRS_core"/>
</dbReference>
<keyword evidence="10" id="KW-1185">Reference proteome</keyword>
<dbReference type="GO" id="GO:0050560">
    <property type="term" value="F:aspartate-tRNA(Asn) ligase activity"/>
    <property type="evidence" value="ECO:0007669"/>
    <property type="project" value="UniProtKB-EC"/>
</dbReference>
<dbReference type="InterPro" id="IPR004524">
    <property type="entry name" value="Asp-tRNA-ligase_1"/>
</dbReference>
<evidence type="ECO:0000313" key="10">
    <source>
        <dbReference type="Proteomes" id="UP000032360"/>
    </source>
</evidence>
<dbReference type="PRINTS" id="PR01042">
    <property type="entry name" value="TRNASYNTHASP"/>
</dbReference>
<dbReference type="InterPro" id="IPR002312">
    <property type="entry name" value="Asp/Asn-tRNA-synth_IIb"/>
</dbReference>
<dbReference type="Pfam" id="PF02938">
    <property type="entry name" value="GAD"/>
    <property type="match status" value="1"/>
</dbReference>
<organism evidence="9 10">
    <name type="scientific">Acidithrix ferrooxidans</name>
    <dbReference type="NCBI Taxonomy" id="1280514"/>
    <lineage>
        <taxon>Bacteria</taxon>
        <taxon>Bacillati</taxon>
        <taxon>Actinomycetota</taxon>
        <taxon>Acidimicrobiia</taxon>
        <taxon>Acidimicrobiales</taxon>
        <taxon>Acidimicrobiaceae</taxon>
        <taxon>Acidithrix</taxon>
    </lineage>
</organism>
<dbReference type="Pfam" id="PF01336">
    <property type="entry name" value="tRNA_anti-codon"/>
    <property type="match status" value="1"/>
</dbReference>
<dbReference type="STRING" id="1280514.AXFE_03360"/>
<keyword evidence="4 7" id="KW-0067">ATP-binding</keyword>
<dbReference type="EMBL" id="JXYS01000007">
    <property type="protein sequence ID" value="KJF18727.1"/>
    <property type="molecule type" value="Genomic_DNA"/>
</dbReference>
<feature type="site" description="Important for tRNA non-discrimination" evidence="7">
    <location>
        <position position="36"/>
    </location>
</feature>
<evidence type="ECO:0000256" key="1">
    <source>
        <dbReference type="ARBA" id="ARBA00006303"/>
    </source>
</evidence>
<feature type="binding site" evidence="7">
    <location>
        <position position="475"/>
    </location>
    <ligand>
        <name>ATP</name>
        <dbReference type="ChEBI" id="CHEBI:30616"/>
    </ligand>
</feature>
<dbReference type="GO" id="GO:0003676">
    <property type="term" value="F:nucleic acid binding"/>
    <property type="evidence" value="ECO:0007669"/>
    <property type="project" value="InterPro"/>
</dbReference>
<dbReference type="InterPro" id="IPR045864">
    <property type="entry name" value="aa-tRNA-synth_II/BPL/LPL"/>
</dbReference>
<evidence type="ECO:0000256" key="5">
    <source>
        <dbReference type="ARBA" id="ARBA00022917"/>
    </source>
</evidence>
<feature type="binding site" evidence="7">
    <location>
        <position position="441"/>
    </location>
    <ligand>
        <name>L-aspartate</name>
        <dbReference type="ChEBI" id="CHEBI:29991"/>
    </ligand>
</feature>
<dbReference type="SUPFAM" id="SSF55681">
    <property type="entry name" value="Class II aaRS and biotin synthetases"/>
    <property type="match status" value="1"/>
</dbReference>